<reference evidence="7 8" key="1">
    <citation type="submission" date="2019-04" db="EMBL/GenBank/DDBJ databases">
        <authorList>
            <person name="Van Vliet M D."/>
        </authorList>
    </citation>
    <scope>NUCLEOTIDE SEQUENCE [LARGE SCALE GENOMIC DNA]</scope>
    <source>
        <strain evidence="7 8">F1</strain>
    </source>
</reference>
<dbReference type="EMBL" id="CAAHFG010000001">
    <property type="protein sequence ID" value="VGO11478.1"/>
    <property type="molecule type" value="Genomic_DNA"/>
</dbReference>
<keyword evidence="8" id="KW-1185">Reference proteome</keyword>
<dbReference type="GO" id="GO:0004065">
    <property type="term" value="F:arylsulfatase activity"/>
    <property type="evidence" value="ECO:0007669"/>
    <property type="project" value="TreeGrafter"/>
</dbReference>
<comment type="similarity">
    <text evidence="1">Belongs to the sulfatase family.</text>
</comment>
<dbReference type="AlphaFoldDB" id="A0A6C2TV58"/>
<dbReference type="PROSITE" id="PS00149">
    <property type="entry name" value="SULFATASE_2"/>
    <property type="match status" value="1"/>
</dbReference>
<dbReference type="InterPro" id="IPR000917">
    <property type="entry name" value="Sulfatase_N"/>
</dbReference>
<evidence type="ECO:0000256" key="5">
    <source>
        <dbReference type="SAM" id="SignalP"/>
    </source>
</evidence>
<feature type="chain" id="PRO_5028814046" evidence="5">
    <location>
        <begin position="19"/>
        <end position="480"/>
    </location>
</feature>
<accession>A0A6C2TV58</accession>
<dbReference type="InterPro" id="IPR017850">
    <property type="entry name" value="Alkaline_phosphatase_core_sf"/>
</dbReference>
<dbReference type="Proteomes" id="UP000366872">
    <property type="component" value="Unassembled WGS sequence"/>
</dbReference>
<evidence type="ECO:0000256" key="1">
    <source>
        <dbReference type="ARBA" id="ARBA00008779"/>
    </source>
</evidence>
<dbReference type="Gene3D" id="3.40.720.10">
    <property type="entry name" value="Alkaline Phosphatase, subunit A"/>
    <property type="match status" value="1"/>
</dbReference>
<evidence type="ECO:0000313" key="7">
    <source>
        <dbReference type="EMBL" id="VGO11478.1"/>
    </source>
</evidence>
<evidence type="ECO:0000256" key="2">
    <source>
        <dbReference type="ARBA" id="ARBA00022723"/>
    </source>
</evidence>
<evidence type="ECO:0000256" key="3">
    <source>
        <dbReference type="ARBA" id="ARBA00022801"/>
    </source>
</evidence>
<dbReference type="Gene3D" id="3.30.1120.10">
    <property type="match status" value="1"/>
</dbReference>
<protein>
    <submittedName>
        <fullName evidence="7">Arylsulfatase</fullName>
    </submittedName>
</protein>
<organism evidence="7 8">
    <name type="scientific">Pontiella desulfatans</name>
    <dbReference type="NCBI Taxonomy" id="2750659"/>
    <lineage>
        <taxon>Bacteria</taxon>
        <taxon>Pseudomonadati</taxon>
        <taxon>Kiritimatiellota</taxon>
        <taxon>Kiritimatiellia</taxon>
        <taxon>Kiritimatiellales</taxon>
        <taxon>Pontiellaceae</taxon>
        <taxon>Pontiella</taxon>
    </lineage>
</organism>
<dbReference type="SUPFAM" id="SSF53649">
    <property type="entry name" value="Alkaline phosphatase-like"/>
    <property type="match status" value="1"/>
</dbReference>
<evidence type="ECO:0000259" key="6">
    <source>
        <dbReference type="Pfam" id="PF00884"/>
    </source>
</evidence>
<dbReference type="InterPro" id="IPR050738">
    <property type="entry name" value="Sulfatase"/>
</dbReference>
<keyword evidence="5" id="KW-0732">Signal</keyword>
<evidence type="ECO:0000256" key="4">
    <source>
        <dbReference type="ARBA" id="ARBA00022837"/>
    </source>
</evidence>
<feature type="signal peptide" evidence="5">
    <location>
        <begin position="1"/>
        <end position="18"/>
    </location>
</feature>
<dbReference type="GO" id="GO:0046872">
    <property type="term" value="F:metal ion binding"/>
    <property type="evidence" value="ECO:0007669"/>
    <property type="project" value="UniProtKB-KW"/>
</dbReference>
<dbReference type="Pfam" id="PF00884">
    <property type="entry name" value="Sulfatase"/>
    <property type="match status" value="1"/>
</dbReference>
<dbReference type="InterPro" id="IPR024607">
    <property type="entry name" value="Sulfatase_CS"/>
</dbReference>
<dbReference type="PANTHER" id="PTHR42693:SF53">
    <property type="entry name" value="ENDO-4-O-SULFATASE"/>
    <property type="match status" value="1"/>
</dbReference>
<feature type="domain" description="Sulfatase N-terminal" evidence="6">
    <location>
        <begin position="22"/>
        <end position="367"/>
    </location>
</feature>
<keyword evidence="2" id="KW-0479">Metal-binding</keyword>
<keyword evidence="3" id="KW-0378">Hydrolase</keyword>
<dbReference type="PANTHER" id="PTHR42693">
    <property type="entry name" value="ARYLSULFATASE FAMILY MEMBER"/>
    <property type="match status" value="1"/>
</dbReference>
<keyword evidence="4" id="KW-0106">Calcium</keyword>
<sequence length="480" mass="53711">MKKWITGLLIAASLAAHGAKQPNIIIILTDDHGYADLGANGIVDDVKTPHLDQLAAGGARMTSGYVTAPQCTPSRAGIMTARYQQRFGVDSNEYVPIPADEPTIAERLRDAGYTTGIVGKWHLTPHHLAKTWMKDHYPEGLEKEGAFAIPFEKCLPHSPIEKGFDEYFWAPMTAYQCNFDLEGNDIPNAPKRIINKDFRVDVQTDAAMAFLKRREKDDNPFFLYLAYYAPHVPLEAPGNYLDRFPGEMTERRRHGLAMISAVDDGVGRIMDYLKKENLEEDTMVFYLADNGAPYKITKPDTPITGKSGPEWTGSLNDPWIGEKGMLSDAGIHVPYIVSWPGTISPVVYEQPVLSLDMGATALAAAGVKTNPGAIDGVDLLPFLLNAKKGAPHDALYWRFWGQSAIREGKWKLLSLGNGVQMLFDMESDQHEHKNVIAEYPELAERLEKKLSVWRDEMQRPGFPDAYGRERPWYNHYFGVK</sequence>
<proteinExistence type="inferred from homology"/>
<name>A0A6C2TV58_PONDE</name>
<evidence type="ECO:0000313" key="8">
    <source>
        <dbReference type="Proteomes" id="UP000366872"/>
    </source>
</evidence>
<gene>
    <name evidence="7" type="primary">atsA_6</name>
    <name evidence="7" type="ORF">PDESU_00022</name>
</gene>